<keyword evidence="12" id="KW-0624">Polysaccharide degradation</keyword>
<dbReference type="InterPro" id="IPR053214">
    <property type="entry name" value="LysM12-like"/>
</dbReference>
<evidence type="ECO:0000256" key="8">
    <source>
        <dbReference type="ARBA" id="ARBA00023024"/>
    </source>
</evidence>
<keyword evidence="14" id="KW-0732">Signal</keyword>
<gene>
    <name evidence="17" type="ORF">MMYC01_206288</name>
</gene>
<keyword evidence="10" id="KW-0119">Carbohydrate metabolism</keyword>
<keyword evidence="9" id="KW-0843">Virulence</keyword>
<evidence type="ECO:0000256" key="5">
    <source>
        <dbReference type="ARBA" id="ARBA00022525"/>
    </source>
</evidence>
<dbReference type="Pfam" id="PF00704">
    <property type="entry name" value="Glyco_hydro_18"/>
    <property type="match status" value="1"/>
</dbReference>
<keyword evidence="8" id="KW-0146">Chitin degradation</keyword>
<dbReference type="SUPFAM" id="SSF54556">
    <property type="entry name" value="Chitinase insertion domain"/>
    <property type="match status" value="1"/>
</dbReference>
<evidence type="ECO:0000256" key="14">
    <source>
        <dbReference type="SAM" id="SignalP"/>
    </source>
</evidence>
<evidence type="ECO:0000256" key="13">
    <source>
        <dbReference type="RuleBase" id="RU000489"/>
    </source>
</evidence>
<dbReference type="CDD" id="cd00118">
    <property type="entry name" value="LysM"/>
    <property type="match status" value="2"/>
</dbReference>
<dbReference type="InterPro" id="IPR017853">
    <property type="entry name" value="GH"/>
</dbReference>
<comment type="caution">
    <text evidence="17">The sequence shown here is derived from an EMBL/GenBank/DDBJ whole genome shotgun (WGS) entry which is preliminary data.</text>
</comment>
<dbReference type="InterPro" id="IPR029226">
    <property type="entry name" value="Ecp2-like"/>
</dbReference>
<dbReference type="InterPro" id="IPR001579">
    <property type="entry name" value="Glyco_hydro_18_chit_AS"/>
</dbReference>
<feature type="domain" description="LysM" evidence="15">
    <location>
        <begin position="285"/>
        <end position="330"/>
    </location>
</feature>
<feature type="domain" description="GH18" evidence="16">
    <location>
        <begin position="488"/>
        <end position="853"/>
    </location>
</feature>
<dbReference type="InterPro" id="IPR036861">
    <property type="entry name" value="Endochitinase-like_sf"/>
</dbReference>
<dbReference type="CDD" id="cd00035">
    <property type="entry name" value="ChtBD1"/>
    <property type="match status" value="1"/>
</dbReference>
<dbReference type="Gene3D" id="3.10.50.10">
    <property type="match status" value="1"/>
</dbReference>
<feature type="domain" description="LysM" evidence="15">
    <location>
        <begin position="349"/>
        <end position="397"/>
    </location>
</feature>
<evidence type="ECO:0000259" key="16">
    <source>
        <dbReference type="PROSITE" id="PS51910"/>
    </source>
</evidence>
<dbReference type="SUPFAM" id="SSF54106">
    <property type="entry name" value="LysM domain"/>
    <property type="match status" value="2"/>
</dbReference>
<keyword evidence="11 13" id="KW-0326">Glycosidase</keyword>
<evidence type="ECO:0000256" key="11">
    <source>
        <dbReference type="ARBA" id="ARBA00023295"/>
    </source>
</evidence>
<evidence type="ECO:0000313" key="18">
    <source>
        <dbReference type="Proteomes" id="UP000078237"/>
    </source>
</evidence>
<feature type="chain" id="PRO_5008043693" description="chitinase" evidence="14">
    <location>
        <begin position="20"/>
        <end position="1463"/>
    </location>
</feature>
<dbReference type="GO" id="GO:0008061">
    <property type="term" value="F:chitin binding"/>
    <property type="evidence" value="ECO:0007669"/>
    <property type="project" value="UniProtKB-KW"/>
</dbReference>
<dbReference type="EMBL" id="LCTW02000101">
    <property type="protein sequence ID" value="KXX78980.1"/>
    <property type="molecule type" value="Genomic_DNA"/>
</dbReference>
<dbReference type="GO" id="GO:0000272">
    <property type="term" value="P:polysaccharide catabolic process"/>
    <property type="evidence" value="ECO:0007669"/>
    <property type="project" value="UniProtKB-KW"/>
</dbReference>
<dbReference type="OrthoDB" id="4557217at2759"/>
<sequence>MVTLSWLTAIGLLLSGAVAKKPASRFASGPPYRVVEVCPERCSISGPKTGNWSVYPNFKQISSCEQTMFYDFSLYDPVDDPTTNHRIHACSSFGPDFSEMPDSPTRVASAAPVDVRFEVGWWDEGFGLAAPGLRSLIRQIRKYIDKGYGETDTPFVMFGQSGQATIGLYIGQSLLNQAISESALRILYDNLANLNASTPSLAMQLCGPGYDSVHTFGVMVASNAKFAAIQDAILTWSNATCLSLAGFISFPGRVKFITPLLPTNGTTQSNSTIHTRALYARAVCRTVQVESGDSCASLATKCGISGPDFTKYNPGSSLCSTLKPKQHVCCSSGDLPDFRPKPNADGSCHSYQVKRGDNCASLAAEYSLTLEEIEDFNKNSWGWGGCKLLFFDTVMCLSTGTPPFPAPISNAVCGPQKPGSRPPTDGSKIAELNPCPLNACCNIWGQCGITDDFCIDTNTGPPGTAATGTYGCISNCGLDVVKGDGTGAIKIGYFEGFGFSRECLFQDASQIDTSGYTHIHFAFGTLTDSFEVEVGDALSSYQFSEFKRLPGVKRILSLGGWTFSNDPDTYHIFRNGVTPANRLRMATNIANFIKENNLDGVDIDWEYPGAPDIPGIPAGNTDEGPNYLALLVILKNLLPGKSVSIAAPSSYWYLKQYPIKDIGRVVDYIVYMTYDLHGQWDAHNRGSQEGCSTGTCLRSQVNLTETRQSLAMITKAGVPGAKVIVGVTSYGRSFEMAQPGCWGPNCLFTGDRMTSNAKKGVCTGVSGYLANAEIYEIMQNSARVVRSFVDPTSNSDILVYDNNQWVSYMSSAIKNVRTTLYRAWGMGGTSDWATDLQKYHPVPRPAKDWATYKRLASTGQDPKADNTRTGGWTEFDCMHDTILNAQVYTPSERWRAVKADDAWRDVVRIWKDTDSHRLQANFMTSVTDTLDMGGGTHCERIDGCSCDTRRDCPNSANGPFSGAAAQFIYNSLVTIHLMHHDYIDALLGVAAIAGTALDDLQNKFAPTPPPEDNNWRLLLIDLITLGTLSTAAPYFNALLKTKPYFTQNNMNIENAKDATMTLIGQTTTIAKDLLPSDDDLPWLPEERAAFSNYMGQSIDGWRKAAQRALNKLFDGSDESLEILWDVMSDGKLIDGRFVTTPALSDNKKKRDDDLRDNVAKSFFGYAIPTLWRLSETYAFVLDTGLGCTDDKNPLREYLDDDAMAATGDCVNGKQYYLVHPAGESNGECRCHSYSAPGVCIDLRCEDHKKFSVPPGLNSLNGRTFGAVTEQNLIKGSVRTWLQNGKKNGAGFADPHNSATIDNLLNTDITTPGFIRLPVCSPERALQSWETTHKGSSANYPCDIPPGRSYCGDSTFVDQTSAASPKVEDCLQIIRNIEGDGSTEWTHQVLGKGHRTIASAGGCRFGVEATHENGNANFKVGGQDVIDIINDAVRKFGGSGRVGAKGEMTCDGNINSVPILWGIF</sequence>
<accession>A0A175W6R6</accession>
<dbReference type="PROSITE" id="PS51782">
    <property type="entry name" value="LYSM"/>
    <property type="match status" value="2"/>
</dbReference>
<proteinExistence type="inferred from homology"/>
<feature type="signal peptide" evidence="14">
    <location>
        <begin position="1"/>
        <end position="19"/>
    </location>
</feature>
<dbReference type="SMART" id="SM00257">
    <property type="entry name" value="LysM"/>
    <property type="match status" value="2"/>
</dbReference>
<evidence type="ECO:0000256" key="6">
    <source>
        <dbReference type="ARBA" id="ARBA00022669"/>
    </source>
</evidence>
<keyword evidence="7 13" id="KW-0378">Hydrolase</keyword>
<dbReference type="InterPro" id="IPR029070">
    <property type="entry name" value="Chitinase_insertion_sf"/>
</dbReference>
<evidence type="ECO:0000256" key="12">
    <source>
        <dbReference type="ARBA" id="ARBA00023326"/>
    </source>
</evidence>
<keyword evidence="18" id="KW-1185">Reference proteome</keyword>
<evidence type="ECO:0000256" key="2">
    <source>
        <dbReference type="ARBA" id="ARBA00004613"/>
    </source>
</evidence>
<reference evidence="17 18" key="1">
    <citation type="journal article" date="2016" name="Genome Announc.">
        <title>Genome Sequence of Madurella mycetomatis mm55, Isolated from a Human Mycetoma Case in Sudan.</title>
        <authorList>
            <person name="Smit S."/>
            <person name="Derks M.F."/>
            <person name="Bervoets S."/>
            <person name="Fahal A."/>
            <person name="van Leeuwen W."/>
            <person name="van Belkum A."/>
            <person name="van de Sande W.W."/>
        </authorList>
    </citation>
    <scope>NUCLEOTIDE SEQUENCE [LARGE SCALE GENOMIC DNA]</scope>
    <source>
        <strain evidence="18">mm55</strain>
    </source>
</reference>
<evidence type="ECO:0000256" key="9">
    <source>
        <dbReference type="ARBA" id="ARBA00023026"/>
    </source>
</evidence>
<dbReference type="PANTHER" id="PTHR47700">
    <property type="entry name" value="V CHITINASE, PUTATIVE (AFU_ORTHOLOGUE AFUA_6G13720)-RELATED"/>
    <property type="match status" value="1"/>
</dbReference>
<comment type="subcellular location">
    <subcellularLocation>
        <location evidence="2">Secreted</location>
    </subcellularLocation>
</comment>
<keyword evidence="5" id="KW-0964">Secreted</keyword>
<dbReference type="VEuPathDB" id="FungiDB:MMYC01_206288"/>
<dbReference type="GO" id="GO:0006032">
    <property type="term" value="P:chitin catabolic process"/>
    <property type="evidence" value="ECO:0007669"/>
    <property type="project" value="UniProtKB-KW"/>
</dbReference>
<evidence type="ECO:0000256" key="7">
    <source>
        <dbReference type="ARBA" id="ARBA00022801"/>
    </source>
</evidence>
<evidence type="ECO:0000256" key="3">
    <source>
        <dbReference type="ARBA" id="ARBA00008682"/>
    </source>
</evidence>
<dbReference type="GO" id="GO:0005576">
    <property type="term" value="C:extracellular region"/>
    <property type="evidence" value="ECO:0007669"/>
    <property type="project" value="UniProtKB-SubCell"/>
</dbReference>
<evidence type="ECO:0000259" key="15">
    <source>
        <dbReference type="PROSITE" id="PS51782"/>
    </source>
</evidence>
<dbReference type="CDD" id="cd02878">
    <property type="entry name" value="GH18_zymocin_alpha"/>
    <property type="match status" value="1"/>
</dbReference>
<dbReference type="PROSITE" id="PS51910">
    <property type="entry name" value="GH18_2"/>
    <property type="match status" value="1"/>
</dbReference>
<dbReference type="InterPro" id="IPR001223">
    <property type="entry name" value="Glyco_hydro18_cat"/>
</dbReference>
<dbReference type="STRING" id="100816.A0A175W6R6"/>
<dbReference type="AlphaFoldDB" id="A0A175W6R6"/>
<comment type="catalytic activity">
    <reaction evidence="1">
        <text>Random endo-hydrolysis of N-acetyl-beta-D-glucosaminide (1-&gt;4)-beta-linkages in chitin and chitodextrins.</text>
        <dbReference type="EC" id="3.2.1.14"/>
    </reaction>
</comment>
<evidence type="ECO:0000313" key="17">
    <source>
        <dbReference type="EMBL" id="KXX78980.1"/>
    </source>
</evidence>
<dbReference type="Gene3D" id="3.20.20.80">
    <property type="entry name" value="Glycosidases"/>
    <property type="match status" value="1"/>
</dbReference>
<evidence type="ECO:0000256" key="1">
    <source>
        <dbReference type="ARBA" id="ARBA00000822"/>
    </source>
</evidence>
<dbReference type="GO" id="GO:0008843">
    <property type="term" value="F:endochitinase activity"/>
    <property type="evidence" value="ECO:0007669"/>
    <property type="project" value="UniProtKB-EC"/>
</dbReference>
<dbReference type="Gene3D" id="3.30.60.10">
    <property type="entry name" value="Endochitinase-like"/>
    <property type="match status" value="1"/>
</dbReference>
<dbReference type="EC" id="3.2.1.14" evidence="4"/>
<dbReference type="InterPro" id="IPR018392">
    <property type="entry name" value="LysM"/>
</dbReference>
<dbReference type="Pfam" id="PF14856">
    <property type="entry name" value="Hce2"/>
    <property type="match status" value="1"/>
</dbReference>
<dbReference type="Proteomes" id="UP000078237">
    <property type="component" value="Unassembled WGS sequence"/>
</dbReference>
<dbReference type="PANTHER" id="PTHR47700:SF1">
    <property type="entry name" value="CHITINASE"/>
    <property type="match status" value="1"/>
</dbReference>
<dbReference type="Gene3D" id="3.10.350.10">
    <property type="entry name" value="LysM domain"/>
    <property type="match status" value="2"/>
</dbReference>
<dbReference type="PROSITE" id="PS01095">
    <property type="entry name" value="GH18_1"/>
    <property type="match status" value="1"/>
</dbReference>
<dbReference type="SUPFAM" id="SSF51445">
    <property type="entry name" value="(Trans)glycosidases"/>
    <property type="match status" value="1"/>
</dbReference>
<protein>
    <recommendedName>
        <fullName evidence="4">chitinase</fullName>
        <ecNumber evidence="4">3.2.1.14</ecNumber>
    </recommendedName>
</protein>
<keyword evidence="6" id="KW-0147">Chitin-binding</keyword>
<organism evidence="17 18">
    <name type="scientific">Madurella mycetomatis</name>
    <dbReference type="NCBI Taxonomy" id="100816"/>
    <lineage>
        <taxon>Eukaryota</taxon>
        <taxon>Fungi</taxon>
        <taxon>Dikarya</taxon>
        <taxon>Ascomycota</taxon>
        <taxon>Pezizomycotina</taxon>
        <taxon>Sordariomycetes</taxon>
        <taxon>Sordariomycetidae</taxon>
        <taxon>Sordariales</taxon>
        <taxon>Sordariales incertae sedis</taxon>
        <taxon>Madurella</taxon>
    </lineage>
</organism>
<dbReference type="Pfam" id="PF01476">
    <property type="entry name" value="LysM"/>
    <property type="match status" value="2"/>
</dbReference>
<dbReference type="SUPFAM" id="SSF57016">
    <property type="entry name" value="Plant lectins/antimicrobial peptides"/>
    <property type="match status" value="1"/>
</dbReference>
<name>A0A175W6R6_9PEZI</name>
<dbReference type="SMART" id="SM00636">
    <property type="entry name" value="Glyco_18"/>
    <property type="match status" value="1"/>
</dbReference>
<dbReference type="InterPro" id="IPR036779">
    <property type="entry name" value="LysM_dom_sf"/>
</dbReference>
<evidence type="ECO:0000256" key="4">
    <source>
        <dbReference type="ARBA" id="ARBA00012729"/>
    </source>
</evidence>
<comment type="similarity">
    <text evidence="3">Belongs to the glycosyl hydrolase 18 family. Chitinase class V subfamily.</text>
</comment>
<evidence type="ECO:0000256" key="10">
    <source>
        <dbReference type="ARBA" id="ARBA00023277"/>
    </source>
</evidence>
<dbReference type="InterPro" id="IPR011583">
    <property type="entry name" value="Chitinase_II/V-like_cat"/>
</dbReference>